<proteinExistence type="predicted"/>
<dbReference type="AlphaFoldDB" id="A0A4Q0I017"/>
<evidence type="ECO:0000313" key="1">
    <source>
        <dbReference type="EMBL" id="RXE57530.1"/>
    </source>
</evidence>
<name>A0A4Q0I017_9FIRM</name>
<organism evidence="1 2">
    <name type="scientific">Acetivibrio mesophilus</name>
    <dbReference type="NCBI Taxonomy" id="2487273"/>
    <lineage>
        <taxon>Bacteria</taxon>
        <taxon>Bacillati</taxon>
        <taxon>Bacillota</taxon>
        <taxon>Clostridia</taxon>
        <taxon>Eubacteriales</taxon>
        <taxon>Oscillospiraceae</taxon>
        <taxon>Acetivibrio</taxon>
    </lineage>
</organism>
<accession>A0A4Q0I017</accession>
<comment type="caution">
    <text evidence="1">The sequence shown here is derived from an EMBL/GenBank/DDBJ whole genome shotgun (WGS) entry which is preliminary data.</text>
</comment>
<keyword evidence="2" id="KW-1185">Reference proteome</keyword>
<evidence type="ECO:0000313" key="2">
    <source>
        <dbReference type="Proteomes" id="UP000289166"/>
    </source>
</evidence>
<protein>
    <submittedName>
        <fullName evidence="1">Uncharacterized protein</fullName>
    </submittedName>
</protein>
<dbReference type="Proteomes" id="UP000289166">
    <property type="component" value="Unassembled WGS sequence"/>
</dbReference>
<dbReference type="EMBL" id="RLII01000070">
    <property type="protein sequence ID" value="RXE57530.1"/>
    <property type="molecule type" value="Genomic_DNA"/>
</dbReference>
<dbReference type="RefSeq" id="WP_128706585.1">
    <property type="nucleotide sequence ID" value="NZ_RLII01000070.1"/>
</dbReference>
<dbReference type="OrthoDB" id="2941761at2"/>
<reference evidence="2" key="1">
    <citation type="submission" date="2018-11" db="EMBL/GenBank/DDBJ databases">
        <title>Genome sequencing of a novel mesophilic and cellulolytic organism within the genus Hungateiclostridium.</title>
        <authorList>
            <person name="Rettenmaier R."/>
            <person name="Liebl W."/>
            <person name="Zverlov V."/>
        </authorList>
    </citation>
    <scope>NUCLEOTIDE SEQUENCE [LARGE SCALE GENOMIC DNA]</scope>
    <source>
        <strain evidence="2">N2K1</strain>
    </source>
</reference>
<sequence length="101" mass="11456">MDNKLMVLEELLLSDNGLLVSLRLGDGLKQDKVEMICKLLEELAKDWASIDCIPKKAVDLFIDFYPAMESSCGLYNEEEQLLIMDVADKIMDLIRQCVTSN</sequence>
<gene>
    <name evidence="1" type="ORF">EFD62_17245</name>
</gene>